<keyword evidence="4" id="KW-1185">Reference proteome</keyword>
<dbReference type="PANTHER" id="PTHR34351">
    <property type="entry name" value="SLR1927 PROTEIN-RELATED"/>
    <property type="match status" value="1"/>
</dbReference>
<evidence type="ECO:0000256" key="1">
    <source>
        <dbReference type="SAM" id="Phobius"/>
    </source>
</evidence>
<dbReference type="STRING" id="571933.SAMN05216362_10353"/>
<name>A0A1H9AV64_9BACI</name>
<dbReference type="RefSeq" id="WP_091772465.1">
    <property type="nucleotide sequence ID" value="NZ_FOES01000003.1"/>
</dbReference>
<organism evidence="3 4">
    <name type="scientific">Piscibacillus halophilus</name>
    <dbReference type="NCBI Taxonomy" id="571933"/>
    <lineage>
        <taxon>Bacteria</taxon>
        <taxon>Bacillati</taxon>
        <taxon>Bacillota</taxon>
        <taxon>Bacilli</taxon>
        <taxon>Bacillales</taxon>
        <taxon>Bacillaceae</taxon>
        <taxon>Piscibacillus</taxon>
    </lineage>
</organism>
<dbReference type="PANTHER" id="PTHR34351:SF2">
    <property type="entry name" value="DUF58 DOMAIN-CONTAINING PROTEIN"/>
    <property type="match status" value="1"/>
</dbReference>
<feature type="transmembrane region" description="Helical" evidence="1">
    <location>
        <begin position="12"/>
        <end position="29"/>
    </location>
</feature>
<gene>
    <name evidence="3" type="ORF">SAMN05216362_10353</name>
</gene>
<evidence type="ECO:0000313" key="4">
    <source>
        <dbReference type="Proteomes" id="UP000199427"/>
    </source>
</evidence>
<dbReference type="EMBL" id="FOES01000003">
    <property type="protein sequence ID" value="SEP80381.1"/>
    <property type="molecule type" value="Genomic_DNA"/>
</dbReference>
<evidence type="ECO:0000259" key="2">
    <source>
        <dbReference type="Pfam" id="PF01882"/>
    </source>
</evidence>
<proteinExistence type="predicted"/>
<feature type="domain" description="DUF58" evidence="2">
    <location>
        <begin position="217"/>
        <end position="331"/>
    </location>
</feature>
<reference evidence="3 4" key="1">
    <citation type="submission" date="2016-10" db="EMBL/GenBank/DDBJ databases">
        <authorList>
            <person name="de Groot N.N."/>
        </authorList>
    </citation>
    <scope>NUCLEOTIDE SEQUENCE [LARGE SCALE GENOMIC DNA]</scope>
    <source>
        <strain evidence="3 4">DSM 21633</strain>
    </source>
</reference>
<dbReference type="Proteomes" id="UP000199427">
    <property type="component" value="Unassembled WGS sequence"/>
</dbReference>
<keyword evidence="1" id="KW-0812">Transmembrane</keyword>
<dbReference type="Pfam" id="PF01882">
    <property type="entry name" value="DUF58"/>
    <property type="match status" value="1"/>
</dbReference>
<keyword evidence="1" id="KW-1133">Transmembrane helix</keyword>
<dbReference type="OrthoDB" id="9789943at2"/>
<keyword evidence="1" id="KW-0472">Membrane</keyword>
<protein>
    <recommendedName>
        <fullName evidence="2">DUF58 domain-containing protein</fullName>
    </recommendedName>
</protein>
<dbReference type="InterPro" id="IPR002881">
    <property type="entry name" value="DUF58"/>
</dbReference>
<dbReference type="AlphaFoldDB" id="A0A1H9AV64"/>
<evidence type="ECO:0000313" key="3">
    <source>
        <dbReference type="EMBL" id="SEP80381.1"/>
    </source>
</evidence>
<sequence length="405" mass="46818">MMFRKNIRSSNIFIWLTIPGGIFILFSFFPAFGTFPILAFVGGLLIFLHFFSRFYEKHVDDYLTIDNPDHKVRSYPGDEEHIKLAIAQKGILPIINAKLMVTYDLVLESSYEGINKNRNKTVEIPFTLLSFEKKEISLPVLSKQRGIGKIRGIHIVVPNLLGFGDIELIFNHFYRQEIIIYPSLREVEGVHLLEARNNGDQQAKHSIYEQPLLQYGTRQYVNGDPFNRIHWKATAKRDELQTKVVEKVNQLSWCFVINVKTEYGAPMIQQIERVLEHTAYLCRLATQKQIPYELYINVRGFQGVPYLHLPLGNDQKHLMNTLELLARINPLDLTAPYIQVLKHIDQQNKPPYIIHLGELEDEHISVLSRWKRQGSSVYYVDENDYSAELIPLTKKGGVETHDLSG</sequence>
<accession>A0A1H9AV64</accession>